<accession>A0AAW2JN50</accession>
<dbReference type="EMBL" id="JACGWK010000627">
    <property type="protein sequence ID" value="KAL0295678.1"/>
    <property type="molecule type" value="Genomic_DNA"/>
</dbReference>
<sequence>MFPETTVTHIDSALSDHAPIIISTTGSMVTPMALSRPWRSEAHWLQGPECEEWKQRSKIHRLRDGDRNTSFFHAKASSSRRVNAIDRLRDEGGRWIDDPAALRCLIERHFSRVFDSDQPSTTEIERGMEHLACRIDYATAQALAQLFTKEEVVRALFQMAR</sequence>
<gene>
    <name evidence="1" type="ORF">Sangu_3189600</name>
</gene>
<evidence type="ECO:0008006" key="2">
    <source>
        <dbReference type="Google" id="ProtNLM"/>
    </source>
</evidence>
<comment type="caution">
    <text evidence="1">The sequence shown here is derived from an EMBL/GenBank/DDBJ whole genome shotgun (WGS) entry which is preliminary data.</text>
</comment>
<organism evidence="1">
    <name type="scientific">Sesamum angustifolium</name>
    <dbReference type="NCBI Taxonomy" id="2727405"/>
    <lineage>
        <taxon>Eukaryota</taxon>
        <taxon>Viridiplantae</taxon>
        <taxon>Streptophyta</taxon>
        <taxon>Embryophyta</taxon>
        <taxon>Tracheophyta</taxon>
        <taxon>Spermatophyta</taxon>
        <taxon>Magnoliopsida</taxon>
        <taxon>eudicotyledons</taxon>
        <taxon>Gunneridae</taxon>
        <taxon>Pentapetalae</taxon>
        <taxon>asterids</taxon>
        <taxon>lamiids</taxon>
        <taxon>Lamiales</taxon>
        <taxon>Pedaliaceae</taxon>
        <taxon>Sesamum</taxon>
    </lineage>
</organism>
<dbReference type="AlphaFoldDB" id="A0AAW2JN50"/>
<protein>
    <recommendedName>
        <fullName evidence="2">Endonuclease/exonuclease/phosphatase</fullName>
    </recommendedName>
</protein>
<reference evidence="1" key="2">
    <citation type="journal article" date="2024" name="Plant">
        <title>Genomic evolution and insights into agronomic trait innovations of Sesamum species.</title>
        <authorList>
            <person name="Miao H."/>
            <person name="Wang L."/>
            <person name="Qu L."/>
            <person name="Liu H."/>
            <person name="Sun Y."/>
            <person name="Le M."/>
            <person name="Wang Q."/>
            <person name="Wei S."/>
            <person name="Zheng Y."/>
            <person name="Lin W."/>
            <person name="Duan Y."/>
            <person name="Cao H."/>
            <person name="Xiong S."/>
            <person name="Wang X."/>
            <person name="Wei L."/>
            <person name="Li C."/>
            <person name="Ma Q."/>
            <person name="Ju M."/>
            <person name="Zhao R."/>
            <person name="Li G."/>
            <person name="Mu C."/>
            <person name="Tian Q."/>
            <person name="Mei H."/>
            <person name="Zhang T."/>
            <person name="Gao T."/>
            <person name="Zhang H."/>
        </authorList>
    </citation>
    <scope>NUCLEOTIDE SEQUENCE</scope>
    <source>
        <strain evidence="1">G01</strain>
    </source>
</reference>
<evidence type="ECO:0000313" key="1">
    <source>
        <dbReference type="EMBL" id="KAL0295678.1"/>
    </source>
</evidence>
<name>A0AAW2JN50_9LAMI</name>
<proteinExistence type="predicted"/>
<reference evidence="1" key="1">
    <citation type="submission" date="2020-06" db="EMBL/GenBank/DDBJ databases">
        <authorList>
            <person name="Li T."/>
            <person name="Hu X."/>
            <person name="Zhang T."/>
            <person name="Song X."/>
            <person name="Zhang H."/>
            <person name="Dai N."/>
            <person name="Sheng W."/>
            <person name="Hou X."/>
            <person name="Wei L."/>
        </authorList>
    </citation>
    <scope>NUCLEOTIDE SEQUENCE</scope>
    <source>
        <strain evidence="1">G01</strain>
        <tissue evidence="1">Leaf</tissue>
    </source>
</reference>